<keyword evidence="3 6" id="KW-1133">Transmembrane helix</keyword>
<evidence type="ECO:0000256" key="1">
    <source>
        <dbReference type="ARBA" id="ARBA00004141"/>
    </source>
</evidence>
<comment type="caution">
    <text evidence="8">The sequence shown here is derived from an EMBL/GenBank/DDBJ whole genome shotgun (WGS) entry which is preliminary data.</text>
</comment>
<dbReference type="SUPFAM" id="SSF103473">
    <property type="entry name" value="MFS general substrate transporter"/>
    <property type="match status" value="1"/>
</dbReference>
<feature type="transmembrane region" description="Helical" evidence="6">
    <location>
        <begin position="317"/>
        <end position="337"/>
    </location>
</feature>
<dbReference type="InterPro" id="IPR036259">
    <property type="entry name" value="MFS_trans_sf"/>
</dbReference>
<keyword evidence="4 6" id="KW-0472">Membrane</keyword>
<dbReference type="EMBL" id="JBGBPQ010000008">
    <property type="protein sequence ID" value="KAL1521192.1"/>
    <property type="molecule type" value="Genomic_DNA"/>
</dbReference>
<keyword evidence="9" id="KW-1185">Reference proteome</keyword>
<feature type="transmembrane region" description="Helical" evidence="6">
    <location>
        <begin position="373"/>
        <end position="396"/>
    </location>
</feature>
<feature type="transmembrane region" description="Helical" evidence="6">
    <location>
        <begin position="440"/>
        <end position="459"/>
    </location>
</feature>
<dbReference type="GO" id="GO:0016020">
    <property type="term" value="C:membrane"/>
    <property type="evidence" value="ECO:0007669"/>
    <property type="project" value="UniProtKB-SubCell"/>
</dbReference>
<name>A0AB34JJX0_PRYPA</name>
<feature type="transmembrane region" description="Helical" evidence="6">
    <location>
        <begin position="201"/>
        <end position="221"/>
    </location>
</feature>
<comment type="subcellular location">
    <subcellularLocation>
        <location evidence="1">Membrane</location>
        <topology evidence="1">Multi-pass membrane protein</topology>
    </subcellularLocation>
</comment>
<dbReference type="Proteomes" id="UP001515480">
    <property type="component" value="Unassembled WGS sequence"/>
</dbReference>
<feature type="compositionally biased region" description="Acidic residues" evidence="5">
    <location>
        <begin position="1"/>
        <end position="10"/>
    </location>
</feature>
<protein>
    <recommendedName>
        <fullName evidence="7">Major facilitator superfamily (MFS) profile domain-containing protein</fullName>
    </recommendedName>
</protein>
<dbReference type="Pfam" id="PF07690">
    <property type="entry name" value="MFS_1"/>
    <property type="match status" value="1"/>
</dbReference>
<organism evidence="8 9">
    <name type="scientific">Prymnesium parvum</name>
    <name type="common">Toxic golden alga</name>
    <dbReference type="NCBI Taxonomy" id="97485"/>
    <lineage>
        <taxon>Eukaryota</taxon>
        <taxon>Haptista</taxon>
        <taxon>Haptophyta</taxon>
        <taxon>Prymnesiophyceae</taxon>
        <taxon>Prymnesiales</taxon>
        <taxon>Prymnesiaceae</taxon>
        <taxon>Prymnesium</taxon>
    </lineage>
</organism>
<evidence type="ECO:0000256" key="5">
    <source>
        <dbReference type="SAM" id="MobiDB-lite"/>
    </source>
</evidence>
<evidence type="ECO:0000256" key="3">
    <source>
        <dbReference type="ARBA" id="ARBA00022989"/>
    </source>
</evidence>
<dbReference type="PANTHER" id="PTHR24064">
    <property type="entry name" value="SOLUTE CARRIER FAMILY 22 MEMBER"/>
    <property type="match status" value="1"/>
</dbReference>
<feature type="transmembrane region" description="Helical" evidence="6">
    <location>
        <begin position="165"/>
        <end position="189"/>
    </location>
</feature>
<evidence type="ECO:0000256" key="6">
    <source>
        <dbReference type="SAM" id="Phobius"/>
    </source>
</evidence>
<evidence type="ECO:0000256" key="2">
    <source>
        <dbReference type="ARBA" id="ARBA00022692"/>
    </source>
</evidence>
<dbReference type="InterPro" id="IPR005829">
    <property type="entry name" value="Sugar_transporter_CS"/>
</dbReference>
<sequence>MPDGSDDSGDELPTPLASRPPSALKNTLLSAVSNLSTAYNLVVINIVHVLLQNQYCGGDACEARTELASTASLAGAILGQLSFGYIGDWLGRSRALQLTMALSVCGALASALAVPLSADDPSSIFLCLSITRFVLGLGVGGVYPLSATIAAESAATASRGRNASLVFSMQGVANLLVPIVARGCVALFGEPPLDSLGEDLGLAWRVALGLGALPGLLMAPFRTSDVQSVRRGLERVELVSPTAAAPPAVESFRPPSLLAILSRRNLWGKLVGTAGGWFIFDITFYGNLLFQPLVLAQVFDAEGGSTCSGDLKHSLCIQMSITALIGLPGYYVAVWLMDSMGRRTIQLQGFLFMALLFAVMGVGHAQLEDKPMLMLALYGMTFFFSNFGPNSTTFILPAETFPSSVRATLNGFCAAMGKLGATVGSAIFKPLVVHTGLGGTLIACSLVSLCGMVVTWFFVEDLRGKEMSETDEEAEVVAKRSASIHREGAGSL</sequence>
<feature type="transmembrane region" description="Helical" evidence="6">
    <location>
        <begin position="266"/>
        <end position="285"/>
    </location>
</feature>
<feature type="transmembrane region" description="Helical" evidence="6">
    <location>
        <begin position="123"/>
        <end position="145"/>
    </location>
</feature>
<evidence type="ECO:0000259" key="7">
    <source>
        <dbReference type="PROSITE" id="PS50850"/>
    </source>
</evidence>
<gene>
    <name evidence="8" type="ORF">AB1Y20_022744</name>
</gene>
<feature type="transmembrane region" description="Helical" evidence="6">
    <location>
        <begin position="349"/>
        <end position="367"/>
    </location>
</feature>
<keyword evidence="2 6" id="KW-0812">Transmembrane</keyword>
<feature type="region of interest" description="Disordered" evidence="5">
    <location>
        <begin position="1"/>
        <end position="21"/>
    </location>
</feature>
<accession>A0AB34JJX0</accession>
<dbReference type="Gene3D" id="1.20.1250.20">
    <property type="entry name" value="MFS general substrate transporter like domains"/>
    <property type="match status" value="1"/>
</dbReference>
<feature type="transmembrane region" description="Helical" evidence="6">
    <location>
        <begin position="98"/>
        <end position="117"/>
    </location>
</feature>
<proteinExistence type="predicted"/>
<dbReference type="PROSITE" id="PS50850">
    <property type="entry name" value="MFS"/>
    <property type="match status" value="1"/>
</dbReference>
<feature type="transmembrane region" description="Helical" evidence="6">
    <location>
        <begin position="28"/>
        <end position="47"/>
    </location>
</feature>
<reference evidence="8 9" key="1">
    <citation type="journal article" date="2024" name="Science">
        <title>Giant polyketide synthase enzymes in the biosynthesis of giant marine polyether toxins.</title>
        <authorList>
            <person name="Fallon T.R."/>
            <person name="Shende V.V."/>
            <person name="Wierzbicki I.H."/>
            <person name="Pendleton A.L."/>
            <person name="Watervoot N.F."/>
            <person name="Auber R.P."/>
            <person name="Gonzalez D.J."/>
            <person name="Wisecaver J.H."/>
            <person name="Moore B.S."/>
        </authorList>
    </citation>
    <scope>NUCLEOTIDE SEQUENCE [LARGE SCALE GENOMIC DNA]</scope>
    <source>
        <strain evidence="8 9">12B1</strain>
    </source>
</reference>
<dbReference type="InterPro" id="IPR020846">
    <property type="entry name" value="MFS_dom"/>
</dbReference>
<dbReference type="AlphaFoldDB" id="A0AB34JJX0"/>
<dbReference type="PROSITE" id="PS00216">
    <property type="entry name" value="SUGAR_TRANSPORT_1"/>
    <property type="match status" value="1"/>
</dbReference>
<feature type="transmembrane region" description="Helical" evidence="6">
    <location>
        <begin position="408"/>
        <end position="428"/>
    </location>
</feature>
<dbReference type="GO" id="GO:0022857">
    <property type="term" value="F:transmembrane transporter activity"/>
    <property type="evidence" value="ECO:0007669"/>
    <property type="project" value="InterPro"/>
</dbReference>
<dbReference type="InterPro" id="IPR011701">
    <property type="entry name" value="MFS"/>
</dbReference>
<feature type="domain" description="Major facilitator superfamily (MFS) profile" evidence="7">
    <location>
        <begin position="26"/>
        <end position="463"/>
    </location>
</feature>
<dbReference type="PROSITE" id="PS00217">
    <property type="entry name" value="SUGAR_TRANSPORT_2"/>
    <property type="match status" value="1"/>
</dbReference>
<evidence type="ECO:0000313" key="9">
    <source>
        <dbReference type="Proteomes" id="UP001515480"/>
    </source>
</evidence>
<evidence type="ECO:0000313" key="8">
    <source>
        <dbReference type="EMBL" id="KAL1521192.1"/>
    </source>
</evidence>
<evidence type="ECO:0000256" key="4">
    <source>
        <dbReference type="ARBA" id="ARBA00023136"/>
    </source>
</evidence>